<accession>A0ACC0IL09</accession>
<evidence type="ECO:0000313" key="1">
    <source>
        <dbReference type="EMBL" id="KAI8026033.1"/>
    </source>
</evidence>
<dbReference type="Proteomes" id="UP001060215">
    <property type="component" value="Chromosome 3"/>
</dbReference>
<evidence type="ECO:0000313" key="2">
    <source>
        <dbReference type="Proteomes" id="UP001060215"/>
    </source>
</evidence>
<reference evidence="1 2" key="1">
    <citation type="journal article" date="2022" name="Plant J.">
        <title>Chromosome-level genome of Camellia lanceoleosa provides a valuable resource for understanding genome evolution and self-incompatibility.</title>
        <authorList>
            <person name="Gong W."/>
            <person name="Xiao S."/>
            <person name="Wang L."/>
            <person name="Liao Z."/>
            <person name="Chang Y."/>
            <person name="Mo W."/>
            <person name="Hu G."/>
            <person name="Li W."/>
            <person name="Zhao G."/>
            <person name="Zhu H."/>
            <person name="Hu X."/>
            <person name="Ji K."/>
            <person name="Xiang X."/>
            <person name="Song Q."/>
            <person name="Yuan D."/>
            <person name="Jin S."/>
            <person name="Zhang L."/>
        </authorList>
    </citation>
    <scope>NUCLEOTIDE SEQUENCE [LARGE SCALE GENOMIC DNA]</scope>
    <source>
        <strain evidence="1">SQ_2022a</strain>
    </source>
</reference>
<gene>
    <name evidence="1" type="ORF">LOK49_LG02G03209</name>
</gene>
<sequence>MEFLHSIFEIGKSTWEATQKWVGYINCLDANMKNLKRKTEYLSSQENDINKEVSIAEQRSRKRRKKEVEVWQKDVQRIKVAEVQEKGRFSNDLLIDAFPSCAQLIPTTGSLGEITTARNMEKVWEYLMDDEVRRIGIYGMGGVGKTTIMHHINNRLLNETCNFGDVIWVTVSKAFNVRNLQRQIIEALDLDLSNYGDETRRASEIYTMLSQKKRHVLILDDLWETFPLEYCWQLEYVAITGETKGMERVETD</sequence>
<proteinExistence type="predicted"/>
<comment type="caution">
    <text evidence="1">The sequence shown here is derived from an EMBL/GenBank/DDBJ whole genome shotgun (WGS) entry which is preliminary data.</text>
</comment>
<dbReference type="EMBL" id="CM045760">
    <property type="protein sequence ID" value="KAI8026033.1"/>
    <property type="molecule type" value="Genomic_DNA"/>
</dbReference>
<name>A0ACC0IL09_9ERIC</name>
<protein>
    <submittedName>
        <fullName evidence="1">Disease resistance protein SUMM2</fullName>
    </submittedName>
</protein>
<keyword evidence="2" id="KW-1185">Reference proteome</keyword>
<organism evidence="1 2">
    <name type="scientific">Camellia lanceoleosa</name>
    <dbReference type="NCBI Taxonomy" id="1840588"/>
    <lineage>
        <taxon>Eukaryota</taxon>
        <taxon>Viridiplantae</taxon>
        <taxon>Streptophyta</taxon>
        <taxon>Embryophyta</taxon>
        <taxon>Tracheophyta</taxon>
        <taxon>Spermatophyta</taxon>
        <taxon>Magnoliopsida</taxon>
        <taxon>eudicotyledons</taxon>
        <taxon>Gunneridae</taxon>
        <taxon>Pentapetalae</taxon>
        <taxon>asterids</taxon>
        <taxon>Ericales</taxon>
        <taxon>Theaceae</taxon>
        <taxon>Camellia</taxon>
    </lineage>
</organism>